<comment type="caution">
    <text evidence="2">The sequence shown here is derived from an EMBL/GenBank/DDBJ whole genome shotgun (WGS) entry which is preliminary data.</text>
</comment>
<gene>
    <name evidence="2" type="ORF">C7999DRAFT_18480</name>
</gene>
<organism evidence="2 3">
    <name type="scientific">Corynascus novoguineensis</name>
    <dbReference type="NCBI Taxonomy" id="1126955"/>
    <lineage>
        <taxon>Eukaryota</taxon>
        <taxon>Fungi</taxon>
        <taxon>Dikarya</taxon>
        <taxon>Ascomycota</taxon>
        <taxon>Pezizomycotina</taxon>
        <taxon>Sordariomycetes</taxon>
        <taxon>Sordariomycetidae</taxon>
        <taxon>Sordariales</taxon>
        <taxon>Chaetomiaceae</taxon>
        <taxon>Corynascus</taxon>
    </lineage>
</organism>
<evidence type="ECO:0000313" key="3">
    <source>
        <dbReference type="Proteomes" id="UP001303647"/>
    </source>
</evidence>
<dbReference type="Proteomes" id="UP001303647">
    <property type="component" value="Unassembled WGS sequence"/>
</dbReference>
<proteinExistence type="predicted"/>
<feature type="signal peptide" evidence="1">
    <location>
        <begin position="1"/>
        <end position="19"/>
    </location>
</feature>
<dbReference type="AlphaFoldDB" id="A0AAN7HI81"/>
<sequence length="241" mass="25264">MYRYPGLLALVCAIGSAVGQLTLTNTERPVLSVFAIDPTDLEVTAAPTIQASLYYVDESESETAYYVGCTIPIDNVSEEFGRPQSAPCNYLHGASITLNPSGMTMTIHRQSQILSVRDKPRFTNSVTQTRNGTATCVIQGSTSASCTGHVTSYPTTTRYVDATSITERTGSVSHETISTAFPDVERHYLPITITDGLEELPTPTTSLTSTTGSTGAAAMVTAMGQAAVVGVAALAGGAALL</sequence>
<reference evidence="2" key="2">
    <citation type="submission" date="2023-05" db="EMBL/GenBank/DDBJ databases">
        <authorList>
            <consortium name="Lawrence Berkeley National Laboratory"/>
            <person name="Steindorff A."/>
            <person name="Hensen N."/>
            <person name="Bonometti L."/>
            <person name="Westerberg I."/>
            <person name="Brannstrom I.O."/>
            <person name="Guillou S."/>
            <person name="Cros-Aarteil S."/>
            <person name="Calhoun S."/>
            <person name="Haridas S."/>
            <person name="Kuo A."/>
            <person name="Mondo S."/>
            <person name="Pangilinan J."/>
            <person name="Riley R."/>
            <person name="Labutti K."/>
            <person name="Andreopoulos B."/>
            <person name="Lipzen A."/>
            <person name="Chen C."/>
            <person name="Yanf M."/>
            <person name="Daum C."/>
            <person name="Ng V."/>
            <person name="Clum A."/>
            <person name="Ohm R."/>
            <person name="Martin F."/>
            <person name="Silar P."/>
            <person name="Natvig D."/>
            <person name="Lalanne C."/>
            <person name="Gautier V."/>
            <person name="Ament-Velasquez S.L."/>
            <person name="Kruys A."/>
            <person name="Hutchinson M.I."/>
            <person name="Powell A.J."/>
            <person name="Barry K."/>
            <person name="Miller A.N."/>
            <person name="Grigoriev I.V."/>
            <person name="Debuchy R."/>
            <person name="Gladieux P."/>
            <person name="Thoren M.H."/>
            <person name="Johannesson H."/>
        </authorList>
    </citation>
    <scope>NUCLEOTIDE SEQUENCE</scope>
    <source>
        <strain evidence="2">CBS 359.72</strain>
    </source>
</reference>
<dbReference type="EMBL" id="MU857875">
    <property type="protein sequence ID" value="KAK4243125.1"/>
    <property type="molecule type" value="Genomic_DNA"/>
</dbReference>
<evidence type="ECO:0000313" key="2">
    <source>
        <dbReference type="EMBL" id="KAK4243125.1"/>
    </source>
</evidence>
<evidence type="ECO:0000256" key="1">
    <source>
        <dbReference type="SAM" id="SignalP"/>
    </source>
</evidence>
<feature type="chain" id="PRO_5042952770" evidence="1">
    <location>
        <begin position="20"/>
        <end position="241"/>
    </location>
</feature>
<reference evidence="2" key="1">
    <citation type="journal article" date="2023" name="Mol. Phylogenet. Evol.">
        <title>Genome-scale phylogeny and comparative genomics of the fungal order Sordariales.</title>
        <authorList>
            <person name="Hensen N."/>
            <person name="Bonometti L."/>
            <person name="Westerberg I."/>
            <person name="Brannstrom I.O."/>
            <person name="Guillou S."/>
            <person name="Cros-Aarteil S."/>
            <person name="Calhoun S."/>
            <person name="Haridas S."/>
            <person name="Kuo A."/>
            <person name="Mondo S."/>
            <person name="Pangilinan J."/>
            <person name="Riley R."/>
            <person name="LaButti K."/>
            <person name="Andreopoulos B."/>
            <person name="Lipzen A."/>
            <person name="Chen C."/>
            <person name="Yan M."/>
            <person name="Daum C."/>
            <person name="Ng V."/>
            <person name="Clum A."/>
            <person name="Steindorff A."/>
            <person name="Ohm R.A."/>
            <person name="Martin F."/>
            <person name="Silar P."/>
            <person name="Natvig D.O."/>
            <person name="Lalanne C."/>
            <person name="Gautier V."/>
            <person name="Ament-Velasquez S.L."/>
            <person name="Kruys A."/>
            <person name="Hutchinson M.I."/>
            <person name="Powell A.J."/>
            <person name="Barry K."/>
            <person name="Miller A.N."/>
            <person name="Grigoriev I.V."/>
            <person name="Debuchy R."/>
            <person name="Gladieux P."/>
            <person name="Hiltunen Thoren M."/>
            <person name="Johannesson H."/>
        </authorList>
    </citation>
    <scope>NUCLEOTIDE SEQUENCE</scope>
    <source>
        <strain evidence="2">CBS 359.72</strain>
    </source>
</reference>
<keyword evidence="1" id="KW-0732">Signal</keyword>
<accession>A0AAN7HI81</accession>
<keyword evidence="3" id="KW-1185">Reference proteome</keyword>
<name>A0AAN7HI81_9PEZI</name>
<protein>
    <submittedName>
        <fullName evidence="2">Uncharacterized protein</fullName>
    </submittedName>
</protein>